<dbReference type="AlphaFoldDB" id="A0A1W1C7D4"/>
<proteinExistence type="predicted"/>
<name>A0A1W1C7D4_9ZZZZ</name>
<organism evidence="1">
    <name type="scientific">hydrothermal vent metagenome</name>
    <dbReference type="NCBI Taxonomy" id="652676"/>
    <lineage>
        <taxon>unclassified sequences</taxon>
        <taxon>metagenomes</taxon>
        <taxon>ecological metagenomes</taxon>
    </lineage>
</organism>
<reference evidence="1" key="1">
    <citation type="submission" date="2016-10" db="EMBL/GenBank/DDBJ databases">
        <authorList>
            <person name="de Groot N.N."/>
        </authorList>
    </citation>
    <scope>NUCLEOTIDE SEQUENCE</scope>
</reference>
<gene>
    <name evidence="1" type="ORF">MNB_SV-6-1007</name>
</gene>
<sequence>MKKFFLTIFIIALSVVSTTTILDADANKGQKIFKKNFRKACGFSGVKFARYHTQDEWKDIYKDGKFPEEVKRICPRLKKDGIGKSAWSNLYDFAYKYASDSSHIPSC</sequence>
<dbReference type="EMBL" id="FPHC01000064">
    <property type="protein sequence ID" value="SFV61669.1"/>
    <property type="molecule type" value="Genomic_DNA"/>
</dbReference>
<evidence type="ECO:0000313" key="1">
    <source>
        <dbReference type="EMBL" id="SFV61669.1"/>
    </source>
</evidence>
<accession>A0A1W1C7D4</accession>
<protein>
    <submittedName>
        <fullName evidence="1">Uncharacterized protein</fullName>
    </submittedName>
</protein>